<dbReference type="Proteomes" id="UP000036305">
    <property type="component" value="Unassembled WGS sequence"/>
</dbReference>
<organism evidence="1 2">
    <name type="scientific">Klebsiella michiganensis</name>
    <dbReference type="NCBI Taxonomy" id="1134687"/>
    <lineage>
        <taxon>Bacteria</taxon>
        <taxon>Pseudomonadati</taxon>
        <taxon>Pseudomonadota</taxon>
        <taxon>Gammaproteobacteria</taxon>
        <taxon>Enterobacterales</taxon>
        <taxon>Enterobacteriaceae</taxon>
        <taxon>Klebsiella/Raoultella group</taxon>
        <taxon>Klebsiella</taxon>
    </lineage>
</organism>
<gene>
    <name evidence="1" type="ORF">SK91_03196</name>
</gene>
<dbReference type="RefSeq" id="WP_086544347.1">
    <property type="nucleotide sequence ID" value="NZ_JAKWGX010000050.1"/>
</dbReference>
<keyword evidence="2" id="KW-1185">Reference proteome</keyword>
<protein>
    <submittedName>
        <fullName evidence="1">Uncharacterized protein</fullName>
    </submittedName>
</protein>
<reference evidence="1 2" key="1">
    <citation type="submission" date="2015-06" db="EMBL/GenBank/DDBJ databases">
        <title>The Genome Sequence of None.</title>
        <authorList>
            <consortium name="The Broad Institute Genomics Platform"/>
            <consortium name="The Broad Institute Genome Sequencing Center for Infectious Disease"/>
            <person name="Earl A.M."/>
            <person name="Onderdonk A.B."/>
            <person name="Kirby J."/>
            <person name="Ferraro M.J."/>
            <person name="Huang S."/>
            <person name="Spencer M."/>
            <person name="Fodor A."/>
            <person name="Hooper D."/>
            <person name="Dekker J."/>
            <person name="O'Brien T."/>
            <person name="Quan V."/>
            <person name="Gombosev A."/>
            <person name="Delaney M."/>
            <person name="DuBois A."/>
            <person name="Ernst C."/>
            <person name="Kim D.S."/>
            <person name="Rossman W."/>
            <person name="Gohs F."/>
            <person name="Petruso H."/>
            <person name="Nozar T."/>
            <person name="Mougeot F."/>
            <person name="Manson-McGuire A."/>
            <person name="Young S."/>
            <person name="Abouelleil A."/>
            <person name="Cao P."/>
            <person name="Chapman S.B."/>
            <person name="Griggs A."/>
            <person name="Priest M."/>
            <person name="Shea T."/>
            <person name="Wortman I."/>
            <person name="Wortman J.R."/>
            <person name="Nusbaum C."/>
            <person name="Birren B."/>
        </authorList>
    </citation>
    <scope>NUCLEOTIDE SEQUENCE [LARGE SCALE GENOMIC DNA]</scope>
    <source>
        <strain evidence="1 2">MGH87</strain>
    </source>
</reference>
<evidence type="ECO:0000313" key="1">
    <source>
        <dbReference type="EMBL" id="KLY34296.1"/>
    </source>
</evidence>
<accession>A0ABR5GEN9</accession>
<proteinExistence type="predicted"/>
<evidence type="ECO:0000313" key="2">
    <source>
        <dbReference type="Proteomes" id="UP000036305"/>
    </source>
</evidence>
<comment type="caution">
    <text evidence="1">The sequence shown here is derived from an EMBL/GenBank/DDBJ whole genome shotgun (WGS) entry which is preliminary data.</text>
</comment>
<sequence length="51" mass="5442">MSKHTSSLVSKAKIYRAVASSTAIETGASVQKIEQQLKRNQAQAKAVGLAR</sequence>
<name>A0ABR5GEN9_9ENTR</name>
<dbReference type="EMBL" id="LEUS01000018">
    <property type="protein sequence ID" value="KLY34296.1"/>
    <property type="molecule type" value="Genomic_DNA"/>
</dbReference>